<dbReference type="AlphaFoldDB" id="A0A2J7R9H8"/>
<evidence type="ECO:0000313" key="2">
    <source>
        <dbReference type="EMBL" id="PNF37481.1"/>
    </source>
</evidence>
<dbReference type="EMBL" id="NEVH01006590">
    <property type="protein sequence ID" value="PNF37481.1"/>
    <property type="molecule type" value="Genomic_DNA"/>
</dbReference>
<proteinExistence type="predicted"/>
<dbReference type="Proteomes" id="UP000235965">
    <property type="component" value="Unassembled WGS sequence"/>
</dbReference>
<protein>
    <recommendedName>
        <fullName evidence="1">Reverse transcriptase domain-containing protein</fullName>
    </recommendedName>
</protein>
<evidence type="ECO:0000313" key="3">
    <source>
        <dbReference type="Proteomes" id="UP000235965"/>
    </source>
</evidence>
<evidence type="ECO:0000259" key="1">
    <source>
        <dbReference type="PROSITE" id="PS50878"/>
    </source>
</evidence>
<gene>
    <name evidence="2" type="ORF">B7P43_G14862</name>
</gene>
<dbReference type="PROSITE" id="PS50878">
    <property type="entry name" value="RT_POL"/>
    <property type="match status" value="1"/>
</dbReference>
<accession>A0A2J7R9H8</accession>
<dbReference type="CDD" id="cd01650">
    <property type="entry name" value="RT_nLTR_like"/>
    <property type="match status" value="1"/>
</dbReference>
<keyword evidence="3" id="KW-1185">Reference proteome</keyword>
<organism evidence="2 3">
    <name type="scientific">Cryptotermes secundus</name>
    <dbReference type="NCBI Taxonomy" id="105785"/>
    <lineage>
        <taxon>Eukaryota</taxon>
        <taxon>Metazoa</taxon>
        <taxon>Ecdysozoa</taxon>
        <taxon>Arthropoda</taxon>
        <taxon>Hexapoda</taxon>
        <taxon>Insecta</taxon>
        <taxon>Pterygota</taxon>
        <taxon>Neoptera</taxon>
        <taxon>Polyneoptera</taxon>
        <taxon>Dictyoptera</taxon>
        <taxon>Blattodea</taxon>
        <taxon>Blattoidea</taxon>
        <taxon>Termitoidae</taxon>
        <taxon>Kalotermitidae</taxon>
        <taxon>Cryptotermitinae</taxon>
        <taxon>Cryptotermes</taxon>
    </lineage>
</organism>
<sequence length="632" mass="73118">MVIKQAKRITYEKQLRDSKNITKSTWNIINTEVCKKARKTKDNINALCIYGKRTTNLNTIVDAFNNYFNKIADNIHRQRKEKDMNSTNLPSLNKSENYMSYMSKAFGSPFPSSEILKTTNTEIEKIIGSLKASTTHGYEGISNSILKASKIFISVPLSYLCNKVLFEGVYPDRLKYAEIIPVFKKGEKCDLSNYRPISILTSFSKIFEKVMYSRLIRHLNEYKVLSKHQFGFRANLGTENAIFQVISEILNALNQKTLISGIFCDLEKAFDCVSHKVLLDKLMYYGIKDKHLNLYKSYLHNRYQRTQIRNRYGNVLTQSKWVSVRNGVPQGSVLGPLLFIIYINDLPKILELNSIPILFADDTSVLVSHPNSGQLKNLLDEVYFILSDWFSKNLLSLNTVKTCCINFTANNKASIGRDVGNILTQITSSYDLKFLGITITRTMNWERHIDELLTRLSSACYMIRNMKPIMTITTLKIIYNSYFHSVMSYGLIFWGNSASAEKVFRMQKRAIRLMVGCGYKQSCRNRFKELNILPLRAQYVYLLMMFVVKNRDKFALNNDYHDLLTRRRMDLHMNQVNLAVYGRGVSHMAVKVFNALPYNLKEIASIPNQFKVKLKDFLSNNSFYTLDEFFNR</sequence>
<dbReference type="InParanoid" id="A0A2J7R9H8"/>
<dbReference type="OrthoDB" id="445826at2759"/>
<dbReference type="GO" id="GO:0071897">
    <property type="term" value="P:DNA biosynthetic process"/>
    <property type="evidence" value="ECO:0007669"/>
    <property type="project" value="UniProtKB-ARBA"/>
</dbReference>
<dbReference type="SUPFAM" id="SSF56672">
    <property type="entry name" value="DNA/RNA polymerases"/>
    <property type="match status" value="1"/>
</dbReference>
<dbReference type="Pfam" id="PF00078">
    <property type="entry name" value="RVT_1"/>
    <property type="match status" value="1"/>
</dbReference>
<name>A0A2J7R9H8_9NEOP</name>
<feature type="domain" description="Reverse transcriptase" evidence="1">
    <location>
        <begin position="163"/>
        <end position="439"/>
    </location>
</feature>
<dbReference type="InterPro" id="IPR043502">
    <property type="entry name" value="DNA/RNA_pol_sf"/>
</dbReference>
<dbReference type="InterPro" id="IPR000477">
    <property type="entry name" value="RT_dom"/>
</dbReference>
<comment type="caution">
    <text evidence="2">The sequence shown here is derived from an EMBL/GenBank/DDBJ whole genome shotgun (WGS) entry which is preliminary data.</text>
</comment>
<dbReference type="PANTHER" id="PTHR33332">
    <property type="entry name" value="REVERSE TRANSCRIPTASE DOMAIN-CONTAINING PROTEIN"/>
    <property type="match status" value="1"/>
</dbReference>
<reference evidence="2 3" key="1">
    <citation type="submission" date="2017-12" db="EMBL/GenBank/DDBJ databases">
        <title>Hemimetabolous genomes reveal molecular basis of termite eusociality.</title>
        <authorList>
            <person name="Harrison M.C."/>
            <person name="Jongepier E."/>
            <person name="Robertson H.M."/>
            <person name="Arning N."/>
            <person name="Bitard-Feildel T."/>
            <person name="Chao H."/>
            <person name="Childers C.P."/>
            <person name="Dinh H."/>
            <person name="Doddapaneni H."/>
            <person name="Dugan S."/>
            <person name="Gowin J."/>
            <person name="Greiner C."/>
            <person name="Han Y."/>
            <person name="Hu H."/>
            <person name="Hughes D.S.T."/>
            <person name="Huylmans A.-K."/>
            <person name="Kemena C."/>
            <person name="Kremer L.P.M."/>
            <person name="Lee S.L."/>
            <person name="Lopez-Ezquerra A."/>
            <person name="Mallet L."/>
            <person name="Monroy-Kuhn J.M."/>
            <person name="Moser A."/>
            <person name="Murali S.C."/>
            <person name="Muzny D.M."/>
            <person name="Otani S."/>
            <person name="Piulachs M.-D."/>
            <person name="Poelchau M."/>
            <person name="Qu J."/>
            <person name="Schaub F."/>
            <person name="Wada-Katsumata A."/>
            <person name="Worley K.C."/>
            <person name="Xie Q."/>
            <person name="Ylla G."/>
            <person name="Poulsen M."/>
            <person name="Gibbs R.A."/>
            <person name="Schal C."/>
            <person name="Richards S."/>
            <person name="Belles X."/>
            <person name="Korb J."/>
            <person name="Bornberg-Bauer E."/>
        </authorList>
    </citation>
    <scope>NUCLEOTIDE SEQUENCE [LARGE SCALE GENOMIC DNA]</scope>
    <source>
        <tissue evidence="2">Whole body</tissue>
    </source>
</reference>